<feature type="domain" description="SET" evidence="1">
    <location>
        <begin position="133"/>
        <end position="250"/>
    </location>
</feature>
<sequence length="268" mass="31132">MKDNTEAEHKTELTKAKLSQKEWMRVGRRWEYHEVASLMNDQDPLRALINWLKSKGFFVIDDPLESSEQMTQSSETIPDDAQAAVVSTSVNALGLEVQMHRNLVKALKTTALDQFEKFVEMFPVTLADEPPTKKMRISAGYKDRDVYDKWRGEQRKMHFNYILEQKALLEKDEKIIQAVAEQKWKGLQIKNFGGDKGKDTFGRRMNHSRKKSNVKPVHFQLKFPDGCRDTILFLASQDIKCNDELLWDYGVKKTSFRGEGIDLDWLDE</sequence>
<evidence type="ECO:0000313" key="2">
    <source>
        <dbReference type="EMBL" id="GLD47516.1"/>
    </source>
</evidence>
<organism evidence="2 3">
    <name type="scientific">Lates japonicus</name>
    <name type="common">Japanese lates</name>
    <dbReference type="NCBI Taxonomy" id="270547"/>
    <lineage>
        <taxon>Eukaryota</taxon>
        <taxon>Metazoa</taxon>
        <taxon>Chordata</taxon>
        <taxon>Craniata</taxon>
        <taxon>Vertebrata</taxon>
        <taxon>Euteleostomi</taxon>
        <taxon>Actinopterygii</taxon>
        <taxon>Neopterygii</taxon>
        <taxon>Teleostei</taxon>
        <taxon>Neoteleostei</taxon>
        <taxon>Acanthomorphata</taxon>
        <taxon>Carangaria</taxon>
        <taxon>Carangaria incertae sedis</taxon>
        <taxon>Centropomidae</taxon>
        <taxon>Lates</taxon>
    </lineage>
</organism>
<dbReference type="EMBL" id="BRZM01000003">
    <property type="protein sequence ID" value="GLD47516.1"/>
    <property type="molecule type" value="Genomic_DNA"/>
</dbReference>
<proteinExistence type="predicted"/>
<dbReference type="PANTHER" id="PTHR47306">
    <property type="entry name" value="SI:CH211-178J18.4-RELATED"/>
    <property type="match status" value="1"/>
</dbReference>
<name>A0AAD3M5I4_LATJO</name>
<gene>
    <name evidence="2" type="ORF">AKAME5_000167900</name>
</gene>
<dbReference type="Proteomes" id="UP001279410">
    <property type="component" value="Unassembled WGS sequence"/>
</dbReference>
<dbReference type="Gene3D" id="2.170.270.10">
    <property type="entry name" value="SET domain"/>
    <property type="match status" value="1"/>
</dbReference>
<dbReference type="AlphaFoldDB" id="A0AAD3M5I4"/>
<dbReference type="Pfam" id="PF00856">
    <property type="entry name" value="SET"/>
    <property type="match status" value="1"/>
</dbReference>
<comment type="caution">
    <text evidence="2">The sequence shown here is derived from an EMBL/GenBank/DDBJ whole genome shotgun (WGS) entry which is preliminary data.</text>
</comment>
<dbReference type="InterPro" id="IPR046341">
    <property type="entry name" value="SET_dom_sf"/>
</dbReference>
<accession>A0AAD3M5I4</accession>
<reference evidence="2" key="1">
    <citation type="submission" date="2022-08" db="EMBL/GenBank/DDBJ databases">
        <title>Genome sequencing of akame (Lates japonicus).</title>
        <authorList>
            <person name="Hashiguchi Y."/>
            <person name="Takahashi H."/>
        </authorList>
    </citation>
    <scope>NUCLEOTIDE SEQUENCE</scope>
    <source>
        <strain evidence="2">Kochi</strain>
    </source>
</reference>
<evidence type="ECO:0000259" key="1">
    <source>
        <dbReference type="PROSITE" id="PS50280"/>
    </source>
</evidence>
<dbReference type="SUPFAM" id="SSF82199">
    <property type="entry name" value="SET domain"/>
    <property type="match status" value="1"/>
</dbReference>
<evidence type="ECO:0000313" key="3">
    <source>
        <dbReference type="Proteomes" id="UP001279410"/>
    </source>
</evidence>
<keyword evidence="3" id="KW-1185">Reference proteome</keyword>
<dbReference type="PANTHER" id="PTHR47306:SF2">
    <property type="entry name" value="CORE-BINDING (CB) DOMAIN-CONTAINING PROTEIN"/>
    <property type="match status" value="1"/>
</dbReference>
<dbReference type="InterPro" id="IPR001214">
    <property type="entry name" value="SET_dom"/>
</dbReference>
<protein>
    <recommendedName>
        <fullName evidence="1">SET domain-containing protein</fullName>
    </recommendedName>
</protein>
<dbReference type="PROSITE" id="PS50280">
    <property type="entry name" value="SET"/>
    <property type="match status" value="1"/>
</dbReference>